<comment type="caution">
    <text evidence="2">The sequence shown here is derived from an EMBL/GenBank/DDBJ whole genome shotgun (WGS) entry which is preliminary data.</text>
</comment>
<gene>
    <name evidence="2" type="ORF">WMY93_010045</name>
</gene>
<protein>
    <recommendedName>
        <fullName evidence="1">Reverse transcriptase domain-containing protein</fullName>
    </recommendedName>
</protein>
<dbReference type="Proteomes" id="UP001460270">
    <property type="component" value="Unassembled WGS sequence"/>
</dbReference>
<accession>A0AAW0PHR4</accession>
<evidence type="ECO:0000259" key="1">
    <source>
        <dbReference type="PROSITE" id="PS50878"/>
    </source>
</evidence>
<organism evidence="2 3">
    <name type="scientific">Mugilogobius chulae</name>
    <name type="common">yellowstripe goby</name>
    <dbReference type="NCBI Taxonomy" id="88201"/>
    <lineage>
        <taxon>Eukaryota</taxon>
        <taxon>Metazoa</taxon>
        <taxon>Chordata</taxon>
        <taxon>Craniata</taxon>
        <taxon>Vertebrata</taxon>
        <taxon>Euteleostomi</taxon>
        <taxon>Actinopterygii</taxon>
        <taxon>Neopterygii</taxon>
        <taxon>Teleostei</taxon>
        <taxon>Neoteleostei</taxon>
        <taxon>Acanthomorphata</taxon>
        <taxon>Gobiaria</taxon>
        <taxon>Gobiiformes</taxon>
        <taxon>Gobioidei</taxon>
        <taxon>Gobiidae</taxon>
        <taxon>Gobionellinae</taxon>
        <taxon>Mugilogobius</taxon>
    </lineage>
</organism>
<dbReference type="PROSITE" id="PS50878">
    <property type="entry name" value="RT_POL"/>
    <property type="match status" value="1"/>
</dbReference>
<dbReference type="AlphaFoldDB" id="A0AAW0PHR4"/>
<sequence length="92" mass="10263">MKNWRPMPLLCTDYKILSKVLAAQLVGRAIRQGCSLSGMLYSLAIEPFSHRLRLDLRGVQLPGCPAPFKVTAYADDVMVLVNSEIDVDVWLS</sequence>
<evidence type="ECO:0000313" key="3">
    <source>
        <dbReference type="Proteomes" id="UP001460270"/>
    </source>
</evidence>
<feature type="domain" description="Reverse transcriptase" evidence="1">
    <location>
        <begin position="1"/>
        <end position="92"/>
    </location>
</feature>
<evidence type="ECO:0000313" key="2">
    <source>
        <dbReference type="EMBL" id="KAK7918761.1"/>
    </source>
</evidence>
<name>A0AAW0PHR4_9GOBI</name>
<dbReference type="EMBL" id="JBBPFD010000007">
    <property type="protein sequence ID" value="KAK7918761.1"/>
    <property type="molecule type" value="Genomic_DNA"/>
</dbReference>
<keyword evidence="3" id="KW-1185">Reference proteome</keyword>
<dbReference type="InterPro" id="IPR000477">
    <property type="entry name" value="RT_dom"/>
</dbReference>
<reference evidence="3" key="1">
    <citation type="submission" date="2024-04" db="EMBL/GenBank/DDBJ databases">
        <title>Salinicola lusitanus LLJ914,a marine bacterium isolated from the Okinawa Trough.</title>
        <authorList>
            <person name="Li J."/>
        </authorList>
    </citation>
    <scope>NUCLEOTIDE SEQUENCE [LARGE SCALE GENOMIC DNA]</scope>
</reference>
<proteinExistence type="predicted"/>